<dbReference type="EMBL" id="CP036269">
    <property type="protein sequence ID" value="QDT43479.1"/>
    <property type="molecule type" value="Genomic_DNA"/>
</dbReference>
<dbReference type="Proteomes" id="UP000317171">
    <property type="component" value="Chromosome"/>
</dbReference>
<dbReference type="KEGG" id="gaz:Pan241w_35800"/>
<evidence type="ECO:0000313" key="2">
    <source>
        <dbReference type="Proteomes" id="UP000317171"/>
    </source>
</evidence>
<gene>
    <name evidence="1" type="ORF">Pan241w_35800</name>
</gene>
<name>A0A517RHY1_9PLAN</name>
<sequence length="117" mass="13856">MCVHLWYCVDMSEKFDPTCNQLFEDLIKGKDVIEQPEAETWVETLKRLSTENQIAQISRSVWFYFRESVDPKYQGNDWFVSSGEGMTFLFWRNKNSFLGRQISSEEIKKIEDTVDLP</sequence>
<organism evidence="1 2">
    <name type="scientific">Gimesia alba</name>
    <dbReference type="NCBI Taxonomy" id="2527973"/>
    <lineage>
        <taxon>Bacteria</taxon>
        <taxon>Pseudomonadati</taxon>
        <taxon>Planctomycetota</taxon>
        <taxon>Planctomycetia</taxon>
        <taxon>Planctomycetales</taxon>
        <taxon>Planctomycetaceae</taxon>
        <taxon>Gimesia</taxon>
    </lineage>
</organism>
<dbReference type="AlphaFoldDB" id="A0A517RHY1"/>
<accession>A0A517RHY1</accession>
<proteinExistence type="predicted"/>
<evidence type="ECO:0000313" key="1">
    <source>
        <dbReference type="EMBL" id="QDT43479.1"/>
    </source>
</evidence>
<protein>
    <submittedName>
        <fullName evidence="1">Uncharacterized protein</fullName>
    </submittedName>
</protein>
<reference evidence="1 2" key="1">
    <citation type="submission" date="2019-02" db="EMBL/GenBank/DDBJ databases">
        <title>Deep-cultivation of Planctomycetes and their phenomic and genomic characterization uncovers novel biology.</title>
        <authorList>
            <person name="Wiegand S."/>
            <person name="Jogler M."/>
            <person name="Boedeker C."/>
            <person name="Pinto D."/>
            <person name="Vollmers J."/>
            <person name="Rivas-Marin E."/>
            <person name="Kohn T."/>
            <person name="Peeters S.H."/>
            <person name="Heuer A."/>
            <person name="Rast P."/>
            <person name="Oberbeckmann S."/>
            <person name="Bunk B."/>
            <person name="Jeske O."/>
            <person name="Meyerdierks A."/>
            <person name="Storesund J.E."/>
            <person name="Kallscheuer N."/>
            <person name="Luecker S."/>
            <person name="Lage O.M."/>
            <person name="Pohl T."/>
            <person name="Merkel B.J."/>
            <person name="Hornburger P."/>
            <person name="Mueller R.-W."/>
            <person name="Bruemmer F."/>
            <person name="Labrenz M."/>
            <person name="Spormann A.M."/>
            <person name="Op den Camp H."/>
            <person name="Overmann J."/>
            <person name="Amann R."/>
            <person name="Jetten M.S.M."/>
            <person name="Mascher T."/>
            <person name="Medema M.H."/>
            <person name="Devos D.P."/>
            <person name="Kaster A.-K."/>
            <person name="Ovreas L."/>
            <person name="Rohde M."/>
            <person name="Galperin M.Y."/>
            <person name="Jogler C."/>
        </authorList>
    </citation>
    <scope>NUCLEOTIDE SEQUENCE [LARGE SCALE GENOMIC DNA]</scope>
    <source>
        <strain evidence="1 2">Pan241w</strain>
    </source>
</reference>
<keyword evidence="2" id="KW-1185">Reference proteome</keyword>